<keyword evidence="3" id="KW-0812">Transmembrane</keyword>
<sequence>MKEEEQMNKETSEKKLFYLDGIRGLAACTVVISHYIQVFYPAALNGRPQQAHFKWDIWYGHSPINLFYNGQFAVCLFFVLSGYVLSVKMFEKELDSETFQKLLHSSAIRRYIRLAMPAAVSVLLVYLAIITNAFHLQEIWETTWTDMKKNYYALDTNIYTVIKAAIFDPFFRLKAHPYNPVLWTMGYELLGSFLIFGFLALFGRVKKRWIVYVVLSITFIQTYFVAFLWGMLLADLLKHKWLQSKITAVLVLLMGIYLGSAPYTPLLGTMYEPIEVWTKIINEWIQFNMDPRLLARTLGSTMILFALLRLKVLQQVFGWKLFAYLGEISFSLYLIHFTFLNTFSAFLFSKVIHHFSYNLAYAITFMVSMVPLFILSHYYMKYIDQGALKLARKVESMLEHEKASTTQIYAQLREERRREL</sequence>
<evidence type="ECO:0000256" key="3">
    <source>
        <dbReference type="SAM" id="Phobius"/>
    </source>
</evidence>
<comment type="subcellular location">
    <subcellularLocation>
        <location evidence="1">Membrane</location>
    </subcellularLocation>
</comment>
<feature type="transmembrane region" description="Helical" evidence="3">
    <location>
        <begin position="322"/>
        <end position="347"/>
    </location>
</feature>
<feature type="transmembrane region" description="Helical" evidence="3">
    <location>
        <begin position="359"/>
        <end position="380"/>
    </location>
</feature>
<keyword evidence="3" id="KW-1133">Transmembrane helix</keyword>
<dbReference type="OrthoDB" id="290051at2"/>
<proteinExistence type="inferred from homology"/>
<reference evidence="5 6" key="1">
    <citation type="journal article" date="2014" name="PLoS Genet.">
        <title>Comparative Genomic Analysis of N2-Fixing and Non-N2-Fixing Paenibacillus spp.: Organization, Evolution and Expression of the Nitrogen Fixation Genes.</title>
        <authorList>
            <person name="Xie J.B."/>
            <person name="Du Z."/>
            <person name="Bai L."/>
            <person name="Tian C."/>
            <person name="Zhang Y."/>
            <person name="Xie J.Y."/>
            <person name="Wang T."/>
            <person name="Liu X."/>
            <person name="Chen X."/>
            <person name="Cheng Q."/>
            <person name="Chen S."/>
            <person name="Li J."/>
        </authorList>
    </citation>
    <scope>NUCLEOTIDE SEQUENCE [LARGE SCALE GENOMIC DNA]</scope>
    <source>
        <strain evidence="5 6">T27</strain>
    </source>
</reference>
<dbReference type="STRING" id="1268072.PSAB_11360"/>
<evidence type="ECO:0000313" key="5">
    <source>
        <dbReference type="EMBL" id="AHV97200.1"/>
    </source>
</evidence>
<dbReference type="GO" id="GO:0016747">
    <property type="term" value="F:acyltransferase activity, transferring groups other than amino-acyl groups"/>
    <property type="evidence" value="ECO:0007669"/>
    <property type="project" value="InterPro"/>
</dbReference>
<organism evidence="5 6">
    <name type="scientific">Paenibacillus sabinae T27</name>
    <dbReference type="NCBI Taxonomy" id="1268072"/>
    <lineage>
        <taxon>Bacteria</taxon>
        <taxon>Bacillati</taxon>
        <taxon>Bacillota</taxon>
        <taxon>Bacilli</taxon>
        <taxon>Bacillales</taxon>
        <taxon>Paenibacillaceae</taxon>
        <taxon>Paenibacillus</taxon>
    </lineage>
</organism>
<dbReference type="Pfam" id="PF01757">
    <property type="entry name" value="Acyl_transf_3"/>
    <property type="match status" value="1"/>
</dbReference>
<dbReference type="KEGG" id="psab:PSAB_11360"/>
<dbReference type="PANTHER" id="PTHR23028">
    <property type="entry name" value="ACETYLTRANSFERASE"/>
    <property type="match status" value="1"/>
</dbReference>
<feature type="transmembrane region" description="Helical" evidence="3">
    <location>
        <begin position="182"/>
        <end position="203"/>
    </location>
</feature>
<evidence type="ECO:0000259" key="4">
    <source>
        <dbReference type="Pfam" id="PF01757"/>
    </source>
</evidence>
<dbReference type="HOGENOM" id="CLU_005679_13_8_9"/>
<keyword evidence="5" id="KW-0808">Transferase</keyword>
<feature type="transmembrane region" description="Helical" evidence="3">
    <location>
        <begin position="66"/>
        <end position="90"/>
    </location>
</feature>
<accession>X4ZKG3</accession>
<dbReference type="Proteomes" id="UP000019772">
    <property type="component" value="Chromosome"/>
</dbReference>
<feature type="transmembrane region" description="Helical" evidence="3">
    <location>
        <begin position="21"/>
        <end position="40"/>
    </location>
</feature>
<evidence type="ECO:0000256" key="1">
    <source>
        <dbReference type="ARBA" id="ARBA00004370"/>
    </source>
</evidence>
<dbReference type="InterPro" id="IPR050879">
    <property type="entry name" value="Acyltransferase_3"/>
</dbReference>
<protein>
    <submittedName>
        <fullName evidence="5">Acyltransferase 3</fullName>
    </submittedName>
</protein>
<dbReference type="eggNOG" id="COG1835">
    <property type="taxonomic scope" value="Bacteria"/>
</dbReference>
<gene>
    <name evidence="5" type="ORF">PSAB_11360</name>
</gene>
<evidence type="ECO:0000313" key="6">
    <source>
        <dbReference type="Proteomes" id="UP000019772"/>
    </source>
</evidence>
<feature type="transmembrane region" description="Helical" evidence="3">
    <location>
        <begin position="246"/>
        <end position="263"/>
    </location>
</feature>
<feature type="domain" description="Acyltransferase 3" evidence="4">
    <location>
        <begin position="18"/>
        <end position="375"/>
    </location>
</feature>
<keyword evidence="3" id="KW-0472">Membrane</keyword>
<dbReference type="RefSeq" id="WP_025334730.1">
    <property type="nucleotide sequence ID" value="NZ_CP004078.1"/>
</dbReference>
<dbReference type="PANTHER" id="PTHR23028:SF134">
    <property type="entry name" value="PUTATIVE (AFU_ORTHOLOGUE AFUA_4G08520)-RELATED"/>
    <property type="match status" value="1"/>
</dbReference>
<name>X4ZKG3_9BACL</name>
<feature type="transmembrane region" description="Helical" evidence="3">
    <location>
        <begin position="209"/>
        <end position="234"/>
    </location>
</feature>
<comment type="similarity">
    <text evidence="2">Belongs to the acyltransferase 3 family.</text>
</comment>
<dbReference type="EMBL" id="CP004078">
    <property type="protein sequence ID" value="AHV97200.1"/>
    <property type="molecule type" value="Genomic_DNA"/>
</dbReference>
<keyword evidence="6" id="KW-1185">Reference proteome</keyword>
<dbReference type="PATRIC" id="fig|1268072.3.peg.2360"/>
<dbReference type="AlphaFoldDB" id="X4ZKG3"/>
<keyword evidence="5" id="KW-0012">Acyltransferase</keyword>
<dbReference type="InterPro" id="IPR002656">
    <property type="entry name" value="Acyl_transf_3_dom"/>
</dbReference>
<evidence type="ECO:0000256" key="2">
    <source>
        <dbReference type="ARBA" id="ARBA00007400"/>
    </source>
</evidence>
<feature type="transmembrane region" description="Helical" evidence="3">
    <location>
        <begin position="111"/>
        <end position="131"/>
    </location>
</feature>